<dbReference type="PANTHER" id="PTHR12843">
    <property type="entry name" value="PROTEIN-LYSINE N-METHYLTRANSFERASE METTL10"/>
    <property type="match status" value="1"/>
</dbReference>
<dbReference type="CDD" id="cd02440">
    <property type="entry name" value="AdoMet_MTases"/>
    <property type="match status" value="1"/>
</dbReference>
<proteinExistence type="predicted"/>
<dbReference type="PANTHER" id="PTHR12843:SF5">
    <property type="entry name" value="EEF1A LYSINE METHYLTRANSFERASE 2"/>
    <property type="match status" value="1"/>
</dbReference>
<dbReference type="AlphaFoldDB" id="A0AB39XBJ1"/>
<evidence type="ECO:0000313" key="2">
    <source>
        <dbReference type="EMBL" id="XDV55408.1"/>
    </source>
</evidence>
<name>A0AB39XBJ1_9BRAD</name>
<reference evidence="2" key="1">
    <citation type="submission" date="2024-08" db="EMBL/GenBank/DDBJ databases">
        <authorList>
            <person name="Chaddad Z."/>
            <person name="Lamrabet M."/>
            <person name="Bouhnik O."/>
            <person name="Alami S."/>
            <person name="Wipf D."/>
            <person name="Courty P.E."/>
            <person name="Missbah El Idrissi M."/>
        </authorList>
    </citation>
    <scope>NUCLEOTIDE SEQUENCE</scope>
    <source>
        <strain evidence="2">LLZ17</strain>
    </source>
</reference>
<dbReference type="Pfam" id="PF13649">
    <property type="entry name" value="Methyltransf_25"/>
    <property type="match status" value="1"/>
</dbReference>
<dbReference type="InterPro" id="IPR041698">
    <property type="entry name" value="Methyltransf_25"/>
</dbReference>
<protein>
    <submittedName>
        <fullName evidence="2">Trans-aconitate 2-methyltransferase</fullName>
    </submittedName>
</protein>
<sequence length="206" mass="22446">MSDRTTHWDHVYTTKGETEVSWFQDTPTISLGMIRAADSDHTAAIIDIGGGASRLADSLLQAGYRNIAVLDLSVSALEAAKTRIGAAAAAIDWIVADATTWRPAKAYDVWHDRAAFHFLTDPGDRAAYVDRLRSAVAPGGHVIIGTFAPDGPERCSGLPVQRHDSASLSMELGPGFELVETRGETHHTPWRSTQAFQFSRFRRKTG</sequence>
<feature type="domain" description="Methyltransferase" evidence="1">
    <location>
        <begin position="45"/>
        <end position="140"/>
    </location>
</feature>
<dbReference type="EMBL" id="CP165734">
    <property type="protein sequence ID" value="XDV55408.1"/>
    <property type="molecule type" value="Genomic_DNA"/>
</dbReference>
<accession>A0AB39XBJ1</accession>
<evidence type="ECO:0000259" key="1">
    <source>
        <dbReference type="Pfam" id="PF13649"/>
    </source>
</evidence>
<dbReference type="RefSeq" id="WP_369719859.1">
    <property type="nucleotide sequence ID" value="NZ_CP165734.1"/>
</dbReference>
<dbReference type="Gene3D" id="3.40.50.150">
    <property type="entry name" value="Vaccinia Virus protein VP39"/>
    <property type="match status" value="1"/>
</dbReference>
<dbReference type="SUPFAM" id="SSF53335">
    <property type="entry name" value="S-adenosyl-L-methionine-dependent methyltransferases"/>
    <property type="match status" value="1"/>
</dbReference>
<dbReference type="InterPro" id="IPR029063">
    <property type="entry name" value="SAM-dependent_MTases_sf"/>
</dbReference>
<organism evidence="2">
    <name type="scientific">Bradyrhizobium sp. LLZ17</name>
    <dbReference type="NCBI Taxonomy" id="3239388"/>
    <lineage>
        <taxon>Bacteria</taxon>
        <taxon>Pseudomonadati</taxon>
        <taxon>Pseudomonadota</taxon>
        <taxon>Alphaproteobacteria</taxon>
        <taxon>Hyphomicrobiales</taxon>
        <taxon>Nitrobacteraceae</taxon>
        <taxon>Bradyrhizobium</taxon>
    </lineage>
</organism>
<gene>
    <name evidence="2" type="ORF">AB8Z38_21750</name>
</gene>